<sequence>MLMADQELHETDSNDQKDWQSEVQNEAQSEAVEAPAEAVETAEDDAEAKADDAETAEAADAEAEAEAAEAADADEADDKAEEDTSDPDMEALGIDMEQVQAVLNATADKTTLTPQMRRMMTRQAENTKRVEESIKGTKSNPRWFVPLFCTLMIIGLIWAVVYYLSPSGSWPIPNIGAWNLAIAFAIIMVGFLMTMWWR</sequence>
<proteinExistence type="inferred from homology"/>
<reference evidence="9 10" key="1">
    <citation type="submission" date="2020-10" db="EMBL/GenBank/DDBJ databases">
        <title>Genome sequencing of Bifidobacterium eulemuris_DSMZ_100216.</title>
        <authorList>
            <person name="Kim J."/>
        </authorList>
    </citation>
    <scope>NUCLEOTIDE SEQUENCE [LARGE SCALE GENOMIC DNA]</scope>
    <source>
        <strain evidence="9 10">DSM 100216</strain>
    </source>
</reference>
<feature type="transmembrane region" description="Helical" evidence="7">
    <location>
        <begin position="176"/>
        <end position="197"/>
    </location>
</feature>
<evidence type="ECO:0000313" key="10">
    <source>
        <dbReference type="Proteomes" id="UP000593943"/>
    </source>
</evidence>
<dbReference type="InterPro" id="IPR009619">
    <property type="entry name" value="CrgA"/>
</dbReference>
<keyword evidence="6 7" id="KW-0131">Cell cycle</keyword>
<gene>
    <name evidence="7 9" type="primary">crgA</name>
    <name evidence="9" type="ORF">BE0216_07085</name>
</gene>
<evidence type="ECO:0000256" key="4">
    <source>
        <dbReference type="ARBA" id="ARBA00022989"/>
    </source>
</evidence>
<dbReference type="RefSeq" id="WP_169714223.1">
    <property type="nucleotide sequence ID" value="NZ_CP062938.1"/>
</dbReference>
<keyword evidence="10" id="KW-1185">Reference proteome</keyword>
<dbReference type="GO" id="GO:0005886">
    <property type="term" value="C:plasma membrane"/>
    <property type="evidence" value="ECO:0007669"/>
    <property type="project" value="UniProtKB-SubCell"/>
</dbReference>
<dbReference type="GO" id="GO:0051301">
    <property type="term" value="P:cell division"/>
    <property type="evidence" value="ECO:0007669"/>
    <property type="project" value="UniProtKB-UniRule"/>
</dbReference>
<evidence type="ECO:0000256" key="2">
    <source>
        <dbReference type="ARBA" id="ARBA00022618"/>
    </source>
</evidence>
<dbReference type="NCBIfam" id="NF002593">
    <property type="entry name" value="PRK02251.1-2"/>
    <property type="match status" value="1"/>
</dbReference>
<evidence type="ECO:0000256" key="5">
    <source>
        <dbReference type="ARBA" id="ARBA00023136"/>
    </source>
</evidence>
<keyword evidence="4 7" id="KW-1133">Transmembrane helix</keyword>
<dbReference type="Pfam" id="PF06781">
    <property type="entry name" value="CrgA"/>
    <property type="match status" value="1"/>
</dbReference>
<organism evidence="9 10">
    <name type="scientific">Bifidobacterium eulemuris</name>
    <dbReference type="NCBI Taxonomy" id="1765219"/>
    <lineage>
        <taxon>Bacteria</taxon>
        <taxon>Bacillati</taxon>
        <taxon>Actinomycetota</taxon>
        <taxon>Actinomycetes</taxon>
        <taxon>Bifidobacteriales</taxon>
        <taxon>Bifidobacteriaceae</taxon>
        <taxon>Bifidobacterium</taxon>
    </lineage>
</organism>
<comment type="function">
    <text evidence="7">Involved in cell division.</text>
</comment>
<dbReference type="AlphaFoldDB" id="A0A7L9SQ60"/>
<dbReference type="KEGG" id="beu:BE0216_07085"/>
<evidence type="ECO:0000256" key="7">
    <source>
        <dbReference type="HAMAP-Rule" id="MF_00631"/>
    </source>
</evidence>
<keyword evidence="1 7" id="KW-1003">Cell membrane</keyword>
<feature type="transmembrane region" description="Helical" evidence="7">
    <location>
        <begin position="143"/>
        <end position="164"/>
    </location>
</feature>
<comment type="subcellular location">
    <subcellularLocation>
        <location evidence="7">Cell membrane</location>
        <topology evidence="7">Multi-pass membrane protein</topology>
    </subcellularLocation>
</comment>
<feature type="compositionally biased region" description="Basic and acidic residues" evidence="8">
    <location>
        <begin position="1"/>
        <end position="20"/>
    </location>
</feature>
<feature type="compositionally biased region" description="Low complexity" evidence="8">
    <location>
        <begin position="30"/>
        <end position="39"/>
    </location>
</feature>
<protein>
    <recommendedName>
        <fullName evidence="7">Cell division protein CrgA</fullName>
    </recommendedName>
</protein>
<accession>A0A7L9SQ60</accession>
<feature type="region of interest" description="Disordered" evidence="8">
    <location>
        <begin position="1"/>
        <end position="87"/>
    </location>
</feature>
<evidence type="ECO:0000313" key="9">
    <source>
        <dbReference type="EMBL" id="QOL32242.1"/>
    </source>
</evidence>
<keyword evidence="5 7" id="KW-0472">Membrane</keyword>
<comment type="similarity">
    <text evidence="7">Belongs to the CrgA family.</text>
</comment>
<keyword evidence="2 7" id="KW-0132">Cell division</keyword>
<evidence type="ECO:0000256" key="1">
    <source>
        <dbReference type="ARBA" id="ARBA00022475"/>
    </source>
</evidence>
<feature type="compositionally biased region" description="Acidic residues" evidence="8">
    <location>
        <begin position="53"/>
        <end position="87"/>
    </location>
</feature>
<name>A0A7L9SQ60_9BIFI</name>
<evidence type="ECO:0000256" key="3">
    <source>
        <dbReference type="ARBA" id="ARBA00022692"/>
    </source>
</evidence>
<keyword evidence="3 7" id="KW-0812">Transmembrane</keyword>
<dbReference type="Proteomes" id="UP000593943">
    <property type="component" value="Chromosome"/>
</dbReference>
<evidence type="ECO:0000256" key="8">
    <source>
        <dbReference type="SAM" id="MobiDB-lite"/>
    </source>
</evidence>
<dbReference type="HAMAP" id="MF_00631">
    <property type="entry name" value="CrgA"/>
    <property type="match status" value="1"/>
</dbReference>
<dbReference type="EMBL" id="CP062938">
    <property type="protein sequence ID" value="QOL32242.1"/>
    <property type="molecule type" value="Genomic_DNA"/>
</dbReference>
<evidence type="ECO:0000256" key="6">
    <source>
        <dbReference type="ARBA" id="ARBA00023306"/>
    </source>
</evidence>